<feature type="region of interest" description="Disordered" evidence="15">
    <location>
        <begin position="861"/>
        <end position="882"/>
    </location>
</feature>
<comment type="subcellular location">
    <subcellularLocation>
        <location evidence="1">Cytoplasm</location>
        <location evidence="1">Cytoskeleton</location>
        <location evidence="1">Flagellum axoneme</location>
    </subcellularLocation>
</comment>
<dbReference type="InterPro" id="IPR056292">
    <property type="entry name" value="DRC7_C"/>
</dbReference>
<keyword evidence="9" id="KW-0969">Cilium</keyword>
<keyword evidence="11" id="KW-0966">Cell projection</keyword>
<evidence type="ECO:0000256" key="2">
    <source>
        <dbReference type="ARBA" id="ARBA00010738"/>
    </source>
</evidence>
<keyword evidence="20" id="KW-1185">Reference proteome</keyword>
<reference evidence="19" key="1">
    <citation type="submission" date="2016-10" db="EMBL/GenBank/DDBJ databases">
        <authorList>
            <person name="Benchimol M."/>
            <person name="Almeida L.G."/>
            <person name="Vasconcelos A.T."/>
            <person name="Perreira-Neves A."/>
            <person name="Rosa I.A."/>
            <person name="Tasca T."/>
            <person name="Bogo M.R."/>
            <person name="de Souza W."/>
        </authorList>
    </citation>
    <scope>NUCLEOTIDE SEQUENCE [LARGE SCALE GENOMIC DNA]</scope>
    <source>
        <strain evidence="19">K</strain>
    </source>
</reference>
<evidence type="ECO:0000256" key="14">
    <source>
        <dbReference type="SAM" id="Coils"/>
    </source>
</evidence>
<evidence type="ECO:0000256" key="6">
    <source>
        <dbReference type="ARBA" id="ARBA00022846"/>
    </source>
</evidence>
<dbReference type="InterPro" id="IPR033551">
    <property type="entry name" value="DRC7/lobo"/>
</dbReference>
<accession>A0A1J4JGR1</accession>
<dbReference type="Pfam" id="PF24656">
    <property type="entry name" value="CEPT76_peptidase"/>
    <property type="match status" value="1"/>
</dbReference>
<evidence type="ECO:0000259" key="18">
    <source>
        <dbReference type="Pfam" id="PF24671"/>
    </source>
</evidence>
<sequence>MIFEIRYKFHSLKMTMPVIPESEMTVTMDLTTAIDPFASGVNSAISYRCSSFLPVSYPPPVIIPKEDRIQQYYDSNGTEPEEELLTPEYQEFLAKIDEFLIQFYKDNPYRMRIFLTAENENNTRYFLSSFIRPSVLPLIEAHTVDLAAQFVANLCNYQILFDFFSQPRCMTTPNFTVQSQIGDCYDLSILLVTILTGIGYDASVMVGYADRELAYSDLRYRYCPGIAKKDEKAEIDTTPQNKYLKKVQDRVLNLNSSFENLQQNPPPPPPPPIEYPDPPEDEYKGRRIMAWVMVKSARVEIPNSTFVDASTGDQYPINSDLFGYIELAFNHTNVWINMQPKDAPRTEDSMNFEDRDLWKPVVEGGLKIPSPVIPRLHIPDNLIFQRYPKGEKKLLWKDALEERYAAYTRPDGLVRRFFLFRLNLNEVYEVREHFASLRQRLIERRIFMKEEEMWEKFEVGHPTAVVSHKIKHGQWRLLEFEPGQRLDCLLSRLEVFGQKIVEKFGPRDDGLCERKISIVPDSSTTTSTTFLYKGGPRVERMTQKYRHKNEVVSHHTTTFAVEESFYKVYFDRVTDTMGVVYHHCPGRITQFNIEYRKDRDRDKEYIQEPSKFDPSPPEIDQWYMTETQNQLLTIREKGQTDARKIAEEMVQWIQFRSEEESRPYYKMKSVDVVLHRKLHKEQEQTDVMVEQPPPEPKAEGEDADGSAQQQLSASDPLCVYFPTDGREINEVEARAIQERAQTALINRLTEELSNLQTRLQQELVQLKKKTLEFEMDQHQSMSKKQGDEHQEYCNRKNFLITVLQKRIKRFPATASRKIYDLLKSVKNHPKLSPFLGATTMTPEEADAIVANIPNLPVVDGQAKDADKTRTMKDTRMKKSMKK</sequence>
<keyword evidence="6" id="KW-0282">Flagellum</keyword>
<evidence type="ECO:0000256" key="7">
    <source>
        <dbReference type="ARBA" id="ARBA00022871"/>
    </source>
</evidence>
<feature type="compositionally biased region" description="Basic and acidic residues" evidence="15">
    <location>
        <begin position="861"/>
        <end position="876"/>
    </location>
</feature>
<evidence type="ECO:0000256" key="11">
    <source>
        <dbReference type="ARBA" id="ARBA00023273"/>
    </source>
</evidence>
<dbReference type="GeneID" id="94829280"/>
<feature type="compositionally biased region" description="Pro residues" evidence="15">
    <location>
        <begin position="264"/>
        <end position="276"/>
    </location>
</feature>
<keyword evidence="5" id="KW-0221">Differentiation</keyword>
<feature type="domain" description="CEP76/DRC7 peptidase-like" evidence="16">
    <location>
        <begin position="289"/>
        <end position="360"/>
    </location>
</feature>
<organism evidence="19 20">
    <name type="scientific">Tritrichomonas foetus</name>
    <dbReference type="NCBI Taxonomy" id="1144522"/>
    <lineage>
        <taxon>Eukaryota</taxon>
        <taxon>Metamonada</taxon>
        <taxon>Parabasalia</taxon>
        <taxon>Tritrichomonadida</taxon>
        <taxon>Tritrichomonadidae</taxon>
        <taxon>Tritrichomonas</taxon>
    </lineage>
</organism>
<dbReference type="Proteomes" id="UP000179807">
    <property type="component" value="Unassembled WGS sequence"/>
</dbReference>
<evidence type="ECO:0000259" key="17">
    <source>
        <dbReference type="Pfam" id="PF24667"/>
    </source>
</evidence>
<keyword evidence="10" id="KW-0206">Cytoskeleton</keyword>
<evidence type="ECO:0000256" key="10">
    <source>
        <dbReference type="ARBA" id="ARBA00023212"/>
    </source>
</evidence>
<dbReference type="InterPro" id="IPR056291">
    <property type="entry name" value="MORN_DRC7"/>
</dbReference>
<dbReference type="GO" id="GO:0031514">
    <property type="term" value="C:motile cilium"/>
    <property type="evidence" value="ECO:0007669"/>
    <property type="project" value="TreeGrafter"/>
</dbReference>
<name>A0A1J4JGR1_9EUKA</name>
<dbReference type="SUPFAM" id="SSF54001">
    <property type="entry name" value="Cysteine proteinases"/>
    <property type="match status" value="1"/>
</dbReference>
<evidence type="ECO:0000259" key="16">
    <source>
        <dbReference type="Pfam" id="PF24656"/>
    </source>
</evidence>
<feature type="coiled-coil region" evidence="14">
    <location>
        <begin position="738"/>
        <end position="772"/>
    </location>
</feature>
<keyword evidence="8 14" id="KW-0175">Coiled coil</keyword>
<evidence type="ECO:0000256" key="9">
    <source>
        <dbReference type="ARBA" id="ARBA00023069"/>
    </source>
</evidence>
<dbReference type="EMBL" id="MLAK01001060">
    <property type="protein sequence ID" value="OHS98344.1"/>
    <property type="molecule type" value="Genomic_DNA"/>
</dbReference>
<dbReference type="GO" id="GO:0030154">
    <property type="term" value="P:cell differentiation"/>
    <property type="evidence" value="ECO:0007669"/>
    <property type="project" value="UniProtKB-KW"/>
</dbReference>
<evidence type="ECO:0000256" key="12">
    <source>
        <dbReference type="ARBA" id="ARBA00031627"/>
    </source>
</evidence>
<keyword evidence="7" id="KW-0744">Spermatogenesis</keyword>
<dbReference type="OrthoDB" id="10262874at2759"/>
<dbReference type="PANTHER" id="PTHR35249:SF2">
    <property type="entry name" value="DYNEIN REGULATORY COMPLEX SUBUNIT 7"/>
    <property type="match status" value="1"/>
</dbReference>
<proteinExistence type="inferred from homology"/>
<feature type="region of interest" description="Disordered" evidence="15">
    <location>
        <begin position="681"/>
        <end position="712"/>
    </location>
</feature>
<evidence type="ECO:0000256" key="15">
    <source>
        <dbReference type="SAM" id="MobiDB-lite"/>
    </source>
</evidence>
<evidence type="ECO:0000256" key="13">
    <source>
        <dbReference type="ARBA" id="ARBA00031733"/>
    </source>
</evidence>
<feature type="region of interest" description="Disordered" evidence="15">
    <location>
        <begin position="258"/>
        <end position="280"/>
    </location>
</feature>
<dbReference type="PANTHER" id="PTHR35249">
    <property type="entry name" value="DYNEIN REGULATORY COMPLEX SUBUNIT 7"/>
    <property type="match status" value="1"/>
</dbReference>
<dbReference type="Pfam" id="PF24667">
    <property type="entry name" value="MORN_DRC7"/>
    <property type="match status" value="1"/>
</dbReference>
<dbReference type="Pfam" id="PF24671">
    <property type="entry name" value="DRC7_C"/>
    <property type="match status" value="1"/>
</dbReference>
<dbReference type="AlphaFoldDB" id="A0A1J4JGR1"/>
<evidence type="ECO:0000256" key="1">
    <source>
        <dbReference type="ARBA" id="ARBA00004611"/>
    </source>
</evidence>
<protein>
    <recommendedName>
        <fullName evidence="3">Dynein regulatory complex subunit 7</fullName>
    </recommendedName>
    <alternativeName>
        <fullName evidence="12">Coiled-coil domain-containing protein 135</fullName>
    </alternativeName>
    <alternativeName>
        <fullName evidence="13">Coiled-coil domain-containing protein lobo homolog</fullName>
    </alternativeName>
</protein>
<evidence type="ECO:0000256" key="3">
    <source>
        <dbReference type="ARBA" id="ARBA00021303"/>
    </source>
</evidence>
<comment type="caution">
    <text evidence="19">The sequence shown here is derived from an EMBL/GenBank/DDBJ whole genome shotgun (WGS) entry which is preliminary data.</text>
</comment>
<dbReference type="InterPro" id="IPR038765">
    <property type="entry name" value="Papain-like_cys_pep_sf"/>
</dbReference>
<dbReference type="GO" id="GO:0007283">
    <property type="term" value="P:spermatogenesis"/>
    <property type="evidence" value="ECO:0007669"/>
    <property type="project" value="UniProtKB-KW"/>
</dbReference>
<evidence type="ECO:0000313" key="20">
    <source>
        <dbReference type="Proteomes" id="UP000179807"/>
    </source>
</evidence>
<evidence type="ECO:0000313" key="19">
    <source>
        <dbReference type="EMBL" id="OHS98344.1"/>
    </source>
</evidence>
<evidence type="ECO:0000256" key="5">
    <source>
        <dbReference type="ARBA" id="ARBA00022782"/>
    </source>
</evidence>
<dbReference type="RefSeq" id="XP_068351481.1">
    <property type="nucleotide sequence ID" value="XM_068494576.1"/>
</dbReference>
<feature type="domain" description="Dynein regulatory complex subunit 7 MORN" evidence="17">
    <location>
        <begin position="388"/>
        <end position="663"/>
    </location>
</feature>
<keyword evidence="4" id="KW-0963">Cytoplasm</keyword>
<feature type="domain" description="Dynein regulatory complex subunit 7 C-terminal" evidence="18">
    <location>
        <begin position="727"/>
        <end position="834"/>
    </location>
</feature>
<comment type="similarity">
    <text evidence="2">Belongs to the DRC7 family.</text>
</comment>
<dbReference type="InterPro" id="IPR056290">
    <property type="entry name" value="CEPT76/DRC7_peptidase-like_dom"/>
</dbReference>
<dbReference type="GO" id="GO:0048870">
    <property type="term" value="P:cell motility"/>
    <property type="evidence" value="ECO:0007669"/>
    <property type="project" value="TreeGrafter"/>
</dbReference>
<dbReference type="VEuPathDB" id="TrichDB:TRFO_08926"/>
<gene>
    <name evidence="19" type="ORF">TRFO_08926</name>
</gene>
<evidence type="ECO:0000256" key="4">
    <source>
        <dbReference type="ARBA" id="ARBA00022490"/>
    </source>
</evidence>
<evidence type="ECO:0000256" key="8">
    <source>
        <dbReference type="ARBA" id="ARBA00023054"/>
    </source>
</evidence>